<dbReference type="InterPro" id="IPR023392">
    <property type="entry name" value="Tom20_dom_sf"/>
</dbReference>
<dbReference type="GO" id="GO:0006605">
    <property type="term" value="P:protein targeting"/>
    <property type="evidence" value="ECO:0007669"/>
    <property type="project" value="InterPro"/>
</dbReference>
<accession>A0AAD5YXD9</accession>
<gene>
    <name evidence="12" type="ORF">NP233_g2270</name>
</gene>
<feature type="region of interest" description="Disordered" evidence="10">
    <location>
        <begin position="516"/>
        <end position="551"/>
    </location>
</feature>
<comment type="similarity">
    <text evidence="2">Belongs to the Tom20 family.</text>
</comment>
<keyword evidence="13" id="KW-1185">Reference proteome</keyword>
<dbReference type="SUPFAM" id="SSF47157">
    <property type="entry name" value="Mitochondrial import receptor subunit Tom20"/>
    <property type="match status" value="1"/>
</dbReference>
<dbReference type="Pfam" id="PF02064">
    <property type="entry name" value="MAS20"/>
    <property type="match status" value="1"/>
</dbReference>
<evidence type="ECO:0000256" key="4">
    <source>
        <dbReference type="ARBA" id="ARBA00022741"/>
    </source>
</evidence>
<keyword evidence="5" id="KW-1000">Mitochondrion outer membrane</keyword>
<protein>
    <recommendedName>
        <fullName evidence="11">Protein kinase domain-containing protein</fullName>
    </recommendedName>
</protein>
<evidence type="ECO:0000256" key="9">
    <source>
        <dbReference type="ARBA" id="ARBA00023136"/>
    </source>
</evidence>
<keyword evidence="3" id="KW-0812">Transmembrane</keyword>
<evidence type="ECO:0000256" key="2">
    <source>
        <dbReference type="ARBA" id="ARBA00005792"/>
    </source>
</evidence>
<dbReference type="GO" id="GO:0005524">
    <property type="term" value="F:ATP binding"/>
    <property type="evidence" value="ECO:0007669"/>
    <property type="project" value="UniProtKB-KW"/>
</dbReference>
<dbReference type="EMBL" id="JANIEX010000094">
    <property type="protein sequence ID" value="KAJ3573705.1"/>
    <property type="molecule type" value="Genomic_DNA"/>
</dbReference>
<dbReference type="AlphaFoldDB" id="A0AAD5YXD9"/>
<evidence type="ECO:0000256" key="5">
    <source>
        <dbReference type="ARBA" id="ARBA00022787"/>
    </source>
</evidence>
<organism evidence="12 13">
    <name type="scientific">Leucocoprinus birnbaumii</name>
    <dbReference type="NCBI Taxonomy" id="56174"/>
    <lineage>
        <taxon>Eukaryota</taxon>
        <taxon>Fungi</taxon>
        <taxon>Dikarya</taxon>
        <taxon>Basidiomycota</taxon>
        <taxon>Agaricomycotina</taxon>
        <taxon>Agaricomycetes</taxon>
        <taxon>Agaricomycetidae</taxon>
        <taxon>Agaricales</taxon>
        <taxon>Agaricineae</taxon>
        <taxon>Agaricaceae</taxon>
        <taxon>Leucocoprinus</taxon>
    </lineage>
</organism>
<dbReference type="InterPro" id="IPR002056">
    <property type="entry name" value="MAS20"/>
</dbReference>
<dbReference type="SUPFAM" id="SSF56112">
    <property type="entry name" value="Protein kinase-like (PK-like)"/>
    <property type="match status" value="1"/>
</dbReference>
<dbReference type="PROSITE" id="PS00108">
    <property type="entry name" value="PROTEIN_KINASE_ST"/>
    <property type="match status" value="1"/>
</dbReference>
<keyword evidence="6" id="KW-0067">ATP-binding</keyword>
<dbReference type="GO" id="GO:0004674">
    <property type="term" value="F:protein serine/threonine kinase activity"/>
    <property type="evidence" value="ECO:0007669"/>
    <property type="project" value="TreeGrafter"/>
</dbReference>
<evidence type="ECO:0000313" key="13">
    <source>
        <dbReference type="Proteomes" id="UP001213000"/>
    </source>
</evidence>
<dbReference type="InterPro" id="IPR051681">
    <property type="entry name" value="Ser/Thr_Kinases-Pseudokinases"/>
</dbReference>
<evidence type="ECO:0000313" key="12">
    <source>
        <dbReference type="EMBL" id="KAJ3573705.1"/>
    </source>
</evidence>
<dbReference type="GO" id="GO:0006886">
    <property type="term" value="P:intracellular protein transport"/>
    <property type="evidence" value="ECO:0007669"/>
    <property type="project" value="InterPro"/>
</dbReference>
<name>A0AAD5YXD9_9AGAR</name>
<evidence type="ECO:0000256" key="7">
    <source>
        <dbReference type="ARBA" id="ARBA00022989"/>
    </source>
</evidence>
<evidence type="ECO:0000256" key="6">
    <source>
        <dbReference type="ARBA" id="ARBA00022840"/>
    </source>
</evidence>
<dbReference type="GO" id="GO:0005742">
    <property type="term" value="C:mitochondrial outer membrane translocase complex"/>
    <property type="evidence" value="ECO:0007669"/>
    <property type="project" value="InterPro"/>
</dbReference>
<evidence type="ECO:0000256" key="1">
    <source>
        <dbReference type="ARBA" id="ARBA00004572"/>
    </source>
</evidence>
<comment type="caution">
    <text evidence="12">The sequence shown here is derived from an EMBL/GenBank/DDBJ whole genome shotgun (WGS) entry which is preliminary data.</text>
</comment>
<keyword evidence="8" id="KW-0496">Mitochondrion</keyword>
<dbReference type="InterPro" id="IPR011009">
    <property type="entry name" value="Kinase-like_dom_sf"/>
</dbReference>
<dbReference type="Pfam" id="PF00069">
    <property type="entry name" value="Pkinase"/>
    <property type="match status" value="1"/>
</dbReference>
<dbReference type="Gene3D" id="1.20.960.10">
    <property type="entry name" value="Mitochondrial outer membrane translocase complex, subunit Tom20 domain"/>
    <property type="match status" value="1"/>
</dbReference>
<dbReference type="PRINTS" id="PR00351">
    <property type="entry name" value="OM20RECEPTOR"/>
</dbReference>
<comment type="subcellular location">
    <subcellularLocation>
        <location evidence="1">Mitochondrion outer membrane</location>
        <topology evidence="1">Single-pass membrane protein</topology>
    </subcellularLocation>
</comment>
<dbReference type="PANTHER" id="PTHR44329:SF298">
    <property type="entry name" value="MIXED LINEAGE KINASE DOMAIN-LIKE PROTEIN"/>
    <property type="match status" value="1"/>
</dbReference>
<evidence type="ECO:0000256" key="8">
    <source>
        <dbReference type="ARBA" id="ARBA00023128"/>
    </source>
</evidence>
<dbReference type="PANTHER" id="PTHR44329">
    <property type="entry name" value="SERINE/THREONINE-PROTEIN KINASE TNNI3K-RELATED"/>
    <property type="match status" value="1"/>
</dbReference>
<dbReference type="SMART" id="SM00220">
    <property type="entry name" value="S_TKc"/>
    <property type="match status" value="1"/>
</dbReference>
<dbReference type="PROSITE" id="PS50011">
    <property type="entry name" value="PROTEIN_KINASE_DOM"/>
    <property type="match status" value="1"/>
</dbReference>
<reference evidence="12" key="1">
    <citation type="submission" date="2022-07" db="EMBL/GenBank/DDBJ databases">
        <title>Genome Sequence of Leucocoprinus birnbaumii.</title>
        <authorList>
            <person name="Buettner E."/>
        </authorList>
    </citation>
    <scope>NUCLEOTIDE SEQUENCE</scope>
    <source>
        <strain evidence="12">VT141</strain>
    </source>
</reference>
<keyword evidence="4" id="KW-0547">Nucleotide-binding</keyword>
<dbReference type="Proteomes" id="UP001213000">
    <property type="component" value="Unassembled WGS sequence"/>
</dbReference>
<feature type="domain" description="Protein kinase" evidence="11">
    <location>
        <begin position="127"/>
        <end position="391"/>
    </location>
</feature>
<keyword evidence="9" id="KW-0472">Membrane</keyword>
<evidence type="ECO:0000256" key="10">
    <source>
        <dbReference type="SAM" id="MobiDB-lite"/>
    </source>
</evidence>
<evidence type="ECO:0000256" key="3">
    <source>
        <dbReference type="ARBA" id="ARBA00022692"/>
    </source>
</evidence>
<dbReference type="InterPro" id="IPR008271">
    <property type="entry name" value="Ser/Thr_kinase_AS"/>
</dbReference>
<dbReference type="InterPro" id="IPR000719">
    <property type="entry name" value="Prot_kinase_dom"/>
</dbReference>
<proteinExistence type="inferred from homology"/>
<sequence length="551" mass="60851">MSESTSGKKRATNAQIESVHKLFYEIKTHNYGVKSSDTEAEALKSRMNQIMPDLRTLLSLRTREVMGILNSRSDKNTMVQQLADFLDLTLRDYLTDANEQADAQVLLSRVIASTQTVPRRLIIDRIPYNTNPKGVGGFGTVHQGIETNICVKVMQKKALAAWARELIVWAHSWHPNLLPFTGVFFEDVDGIPHICLVSPFMKNGNLHDYAPRISQPGRIPLLRDVADGLLYIHQIGIVHGDLKPQNVLVNSRGRAMIADFGSSRVAAGASTTAPAKSSYTLCFGAPEVIAHGKQPTKMSDVWSFGCISYEALSRKPPYYQYPRTQIISILDRKLPPKRPGAAVEQGLDQYPDTQDDQDFDEVNDQLWELVSLCCVPEPEDRSSLLTIKGLLANMIESLGNEIASQSATEPSVTVSGGPLIGGVITPDELRTALEEVKREDPPVDLAERETYFMNLINRGESLVEQGHEFYLPAAIAFYKALVVYPYPEELIIIYSKTAPEPLLKIIMALASLDGSPPTSPTFGMKGKAKAKEGDETGSSRSRPLSEPPFLD</sequence>
<dbReference type="Gene3D" id="1.10.510.10">
    <property type="entry name" value="Transferase(Phosphotransferase) domain 1"/>
    <property type="match status" value="1"/>
</dbReference>
<evidence type="ECO:0000259" key="11">
    <source>
        <dbReference type="PROSITE" id="PS50011"/>
    </source>
</evidence>
<keyword evidence="7" id="KW-1133">Transmembrane helix</keyword>